<dbReference type="AlphaFoldDB" id="A0A6A1V646"/>
<organism evidence="23 24">
    <name type="scientific">Morella rubra</name>
    <name type="common">Chinese bayberry</name>
    <dbReference type="NCBI Taxonomy" id="262757"/>
    <lineage>
        <taxon>Eukaryota</taxon>
        <taxon>Viridiplantae</taxon>
        <taxon>Streptophyta</taxon>
        <taxon>Embryophyta</taxon>
        <taxon>Tracheophyta</taxon>
        <taxon>Spermatophyta</taxon>
        <taxon>Magnoliopsida</taxon>
        <taxon>eudicotyledons</taxon>
        <taxon>Gunneridae</taxon>
        <taxon>Pentapetalae</taxon>
        <taxon>rosids</taxon>
        <taxon>fabids</taxon>
        <taxon>Fagales</taxon>
        <taxon>Myricaceae</taxon>
        <taxon>Morella</taxon>
    </lineage>
</organism>
<proteinExistence type="inferred from homology"/>
<accession>A0A6A1V646</accession>
<dbReference type="GO" id="GO:0004674">
    <property type="term" value="F:protein serine/threonine kinase activity"/>
    <property type="evidence" value="ECO:0007669"/>
    <property type="project" value="UniProtKB-KW"/>
</dbReference>
<evidence type="ECO:0000256" key="17">
    <source>
        <dbReference type="ARBA" id="ARBA00047899"/>
    </source>
</evidence>
<evidence type="ECO:0000313" key="24">
    <source>
        <dbReference type="Proteomes" id="UP000516437"/>
    </source>
</evidence>
<dbReference type="Proteomes" id="UP000516437">
    <property type="component" value="Chromosome 7"/>
</dbReference>
<gene>
    <name evidence="23" type="ORF">CJ030_MR7G024237</name>
</gene>
<dbReference type="PANTHER" id="PTHR47988">
    <property type="entry name" value="SOMATIC EMBRYOGENESIS RECEPTOR KINASE 1"/>
    <property type="match status" value="1"/>
</dbReference>
<feature type="binding site" evidence="19">
    <location>
        <position position="367"/>
    </location>
    <ligand>
        <name>ATP</name>
        <dbReference type="ChEBI" id="CHEBI:30616"/>
    </ligand>
</feature>
<keyword evidence="15" id="KW-0675">Receptor</keyword>
<dbReference type="PROSITE" id="PS00108">
    <property type="entry name" value="PROTEIN_KINASE_ST"/>
    <property type="match status" value="1"/>
</dbReference>
<evidence type="ECO:0000256" key="16">
    <source>
        <dbReference type="ARBA" id="ARBA00023180"/>
    </source>
</evidence>
<dbReference type="InterPro" id="IPR013210">
    <property type="entry name" value="LRR_N_plant-typ"/>
</dbReference>
<comment type="catalytic activity">
    <reaction evidence="17">
        <text>L-threonyl-[protein] + ATP = O-phospho-L-threonyl-[protein] + ADP + H(+)</text>
        <dbReference type="Rhea" id="RHEA:46608"/>
        <dbReference type="Rhea" id="RHEA-COMP:11060"/>
        <dbReference type="Rhea" id="RHEA-COMP:11605"/>
        <dbReference type="ChEBI" id="CHEBI:15378"/>
        <dbReference type="ChEBI" id="CHEBI:30013"/>
        <dbReference type="ChEBI" id="CHEBI:30616"/>
        <dbReference type="ChEBI" id="CHEBI:61977"/>
        <dbReference type="ChEBI" id="CHEBI:456216"/>
        <dbReference type="EC" id="2.7.11.1"/>
    </reaction>
</comment>
<dbReference type="FunFam" id="3.30.200.20:FF:000015">
    <property type="entry name" value="Somatic embryogenesis receptor kinase 1"/>
    <property type="match status" value="1"/>
</dbReference>
<keyword evidence="13 20" id="KW-1133">Transmembrane helix</keyword>
<sequence length="747" mass="82294">MEKSRLVLWKVGVLVLALMEASSASLSPTGINYEVVALVAIKNDLFDPHNVLENWDINSVDPCSWRMVTCTSDGYVSALGLPSQSLSGTLSPKIGNLSNLQSVLLQNNAISGPIPATIGKLEKLQTLDLSNNAFSGAIPSSLGALKNLNYFTCFQNPNSFDFCCFEQVRMLKNNSLTGSCPESLSNIESLTLVYVLVFCTLQSIIEHDIHADLSFNNLSGSLPKLSARTFKIIGNPLICGAKADNNCSAVFPEPLSFPPDALRGQGDSGRKRHHVAIAFVASFSAGFIVILLVGLVVWWRYRRNQQIFFDVSDQYDPEVCLGHLKRYTFKELRAATDHFSSKNILGRGGFGIVYKGSLNDGTLVAVKRLKDYNAAAGEIQFQTEVEMISLAVHRNLLRLCGFCTTENERLLVYPYMPNGSVASRLKALLVFVAFLRIVRVMGYVLFTEPKLLPPLLPALTLLLHALAPTGTLFPYLLLVSTGKSTNAASYCTSAVGMHHSGHQICATYHHINGRPALDWTRRKRVALGTARGLVYLHEQCDPKIIHRDVKAANILLDEDFEAVVGDFGLAKLLDHRDSHVTTAVRGTVGHIAPEYLSTGQSSEKTDVFGFGILLLELITEDLNCISAFSVTAQMRRVPVVTGVKKLHLEGKLSQMVDKDLKGHFDRIELEEIVQVALLCTQFNPSCRPKMSEVLKMLEGDGLAEKWEASQKVETPRFRSCENPPQRYSDFIEESSLVVEAMELSGPR</sequence>
<evidence type="ECO:0000256" key="19">
    <source>
        <dbReference type="PROSITE-ProRule" id="PRU10141"/>
    </source>
</evidence>
<dbReference type="InterPro" id="IPR017441">
    <property type="entry name" value="Protein_kinase_ATP_BS"/>
</dbReference>
<dbReference type="Gene3D" id="3.80.10.10">
    <property type="entry name" value="Ribonuclease Inhibitor"/>
    <property type="match status" value="1"/>
</dbReference>
<comment type="subcellular location">
    <subcellularLocation>
        <location evidence="1">Membrane</location>
        <topology evidence="1">Single-pass type I membrane protein</topology>
    </subcellularLocation>
</comment>
<dbReference type="EMBL" id="RXIC02000025">
    <property type="protein sequence ID" value="KAB1207875.1"/>
    <property type="molecule type" value="Genomic_DNA"/>
</dbReference>
<reference evidence="23 24" key="1">
    <citation type="journal article" date="2019" name="Plant Biotechnol. J.">
        <title>The red bayberry genome and genetic basis of sex determination.</title>
        <authorList>
            <person name="Jia H.M."/>
            <person name="Jia H.J."/>
            <person name="Cai Q.L."/>
            <person name="Wang Y."/>
            <person name="Zhao H.B."/>
            <person name="Yang W.F."/>
            <person name="Wang G.Y."/>
            <person name="Li Y.H."/>
            <person name="Zhan D.L."/>
            <person name="Shen Y.T."/>
            <person name="Niu Q.F."/>
            <person name="Chang L."/>
            <person name="Qiu J."/>
            <person name="Zhao L."/>
            <person name="Xie H.B."/>
            <person name="Fu W.Y."/>
            <person name="Jin J."/>
            <person name="Li X.W."/>
            <person name="Jiao Y."/>
            <person name="Zhou C.C."/>
            <person name="Tu T."/>
            <person name="Chai C.Y."/>
            <person name="Gao J.L."/>
            <person name="Fan L.J."/>
            <person name="van de Weg E."/>
            <person name="Wang J.Y."/>
            <person name="Gao Z.S."/>
        </authorList>
    </citation>
    <scope>NUCLEOTIDE SEQUENCE [LARGE SCALE GENOMIC DNA]</scope>
    <source>
        <tissue evidence="23">Leaves</tissue>
    </source>
</reference>
<evidence type="ECO:0000256" key="11">
    <source>
        <dbReference type="ARBA" id="ARBA00022777"/>
    </source>
</evidence>
<evidence type="ECO:0000256" key="4">
    <source>
        <dbReference type="ARBA" id="ARBA00022527"/>
    </source>
</evidence>
<dbReference type="InterPro" id="IPR000719">
    <property type="entry name" value="Prot_kinase_dom"/>
</dbReference>
<evidence type="ECO:0000256" key="9">
    <source>
        <dbReference type="ARBA" id="ARBA00022737"/>
    </source>
</evidence>
<comment type="similarity">
    <text evidence="2">Belongs to the protein kinase superfamily. Ser/Thr protein kinase family.</text>
</comment>
<dbReference type="SUPFAM" id="SSF56112">
    <property type="entry name" value="Protein kinase-like (PK-like)"/>
    <property type="match status" value="1"/>
</dbReference>
<name>A0A6A1V646_9ROSI</name>
<feature type="signal peptide" evidence="21">
    <location>
        <begin position="1"/>
        <end position="24"/>
    </location>
</feature>
<dbReference type="OrthoDB" id="749055at2759"/>
<protein>
    <recommendedName>
        <fullName evidence="3">non-specific serine/threonine protein kinase</fullName>
        <ecNumber evidence="3">2.7.11.1</ecNumber>
    </recommendedName>
</protein>
<keyword evidence="5" id="KW-0433">Leucine-rich repeat</keyword>
<keyword evidence="24" id="KW-1185">Reference proteome</keyword>
<dbReference type="SMART" id="SM00220">
    <property type="entry name" value="S_TKc"/>
    <property type="match status" value="1"/>
</dbReference>
<dbReference type="InterPro" id="IPR001245">
    <property type="entry name" value="Ser-Thr/Tyr_kinase_cat_dom"/>
</dbReference>
<evidence type="ECO:0000256" key="8">
    <source>
        <dbReference type="ARBA" id="ARBA00022729"/>
    </source>
</evidence>
<evidence type="ECO:0000256" key="2">
    <source>
        <dbReference type="ARBA" id="ARBA00008684"/>
    </source>
</evidence>
<feature type="transmembrane region" description="Helical" evidence="20">
    <location>
        <begin position="425"/>
        <end position="446"/>
    </location>
</feature>
<evidence type="ECO:0000256" key="5">
    <source>
        <dbReference type="ARBA" id="ARBA00022614"/>
    </source>
</evidence>
<dbReference type="FunFam" id="1.10.510.10:FF:000016">
    <property type="entry name" value="Somatic embryogenesis receptor-like kinase 1"/>
    <property type="match status" value="1"/>
</dbReference>
<keyword evidence="14 20" id="KW-0472">Membrane</keyword>
<feature type="chain" id="PRO_5025506922" description="non-specific serine/threonine protein kinase" evidence="21">
    <location>
        <begin position="25"/>
        <end position="747"/>
    </location>
</feature>
<evidence type="ECO:0000256" key="20">
    <source>
        <dbReference type="SAM" id="Phobius"/>
    </source>
</evidence>
<evidence type="ECO:0000259" key="22">
    <source>
        <dbReference type="PROSITE" id="PS50011"/>
    </source>
</evidence>
<evidence type="ECO:0000256" key="18">
    <source>
        <dbReference type="ARBA" id="ARBA00048679"/>
    </source>
</evidence>
<evidence type="ECO:0000256" key="15">
    <source>
        <dbReference type="ARBA" id="ARBA00023170"/>
    </source>
</evidence>
<keyword evidence="16" id="KW-0325">Glycoprotein</keyword>
<evidence type="ECO:0000256" key="14">
    <source>
        <dbReference type="ARBA" id="ARBA00023136"/>
    </source>
</evidence>
<keyword evidence="11 23" id="KW-0418">Kinase</keyword>
<dbReference type="EC" id="2.7.11.1" evidence="3"/>
<dbReference type="GO" id="GO:0005524">
    <property type="term" value="F:ATP binding"/>
    <property type="evidence" value="ECO:0007669"/>
    <property type="project" value="UniProtKB-UniRule"/>
</dbReference>
<keyword evidence="9" id="KW-0677">Repeat</keyword>
<feature type="transmembrane region" description="Helical" evidence="20">
    <location>
        <begin position="458"/>
        <end position="478"/>
    </location>
</feature>
<dbReference type="SUPFAM" id="SSF52058">
    <property type="entry name" value="L domain-like"/>
    <property type="match status" value="1"/>
</dbReference>
<dbReference type="Gene3D" id="1.10.510.10">
    <property type="entry name" value="Transferase(Phosphotransferase) domain 1"/>
    <property type="match status" value="1"/>
</dbReference>
<evidence type="ECO:0000256" key="21">
    <source>
        <dbReference type="SAM" id="SignalP"/>
    </source>
</evidence>
<keyword evidence="6" id="KW-0808">Transferase</keyword>
<evidence type="ECO:0000256" key="3">
    <source>
        <dbReference type="ARBA" id="ARBA00012513"/>
    </source>
</evidence>
<dbReference type="InterPro" id="IPR008271">
    <property type="entry name" value="Ser/Thr_kinase_AS"/>
</dbReference>
<dbReference type="InterPro" id="IPR001611">
    <property type="entry name" value="Leu-rich_rpt"/>
</dbReference>
<dbReference type="Pfam" id="PF07714">
    <property type="entry name" value="PK_Tyr_Ser-Thr"/>
    <property type="match status" value="1"/>
</dbReference>
<evidence type="ECO:0000256" key="12">
    <source>
        <dbReference type="ARBA" id="ARBA00022840"/>
    </source>
</evidence>
<dbReference type="Pfam" id="PF08263">
    <property type="entry name" value="LRRNT_2"/>
    <property type="match status" value="1"/>
</dbReference>
<evidence type="ECO:0000256" key="1">
    <source>
        <dbReference type="ARBA" id="ARBA00004479"/>
    </source>
</evidence>
<feature type="domain" description="Protein kinase" evidence="22">
    <location>
        <begin position="339"/>
        <end position="707"/>
    </location>
</feature>
<keyword evidence="7 20" id="KW-0812">Transmembrane</keyword>
<evidence type="ECO:0000256" key="10">
    <source>
        <dbReference type="ARBA" id="ARBA00022741"/>
    </source>
</evidence>
<evidence type="ECO:0000256" key="6">
    <source>
        <dbReference type="ARBA" id="ARBA00022679"/>
    </source>
</evidence>
<comment type="caution">
    <text evidence="23">The sequence shown here is derived from an EMBL/GenBank/DDBJ whole genome shotgun (WGS) entry which is preliminary data.</text>
</comment>
<dbReference type="FunFam" id="3.80.10.10:FF:000129">
    <property type="entry name" value="Leucine-rich repeat receptor-like kinase"/>
    <property type="match status" value="1"/>
</dbReference>
<dbReference type="PROSITE" id="PS50011">
    <property type="entry name" value="PROTEIN_KINASE_DOM"/>
    <property type="match status" value="1"/>
</dbReference>
<dbReference type="InterPro" id="IPR032675">
    <property type="entry name" value="LRR_dom_sf"/>
</dbReference>
<dbReference type="Pfam" id="PF00560">
    <property type="entry name" value="LRR_1"/>
    <property type="match status" value="1"/>
</dbReference>
<comment type="catalytic activity">
    <reaction evidence="18">
        <text>L-seryl-[protein] + ATP = O-phospho-L-seryl-[protein] + ADP + H(+)</text>
        <dbReference type="Rhea" id="RHEA:17989"/>
        <dbReference type="Rhea" id="RHEA-COMP:9863"/>
        <dbReference type="Rhea" id="RHEA-COMP:11604"/>
        <dbReference type="ChEBI" id="CHEBI:15378"/>
        <dbReference type="ChEBI" id="CHEBI:29999"/>
        <dbReference type="ChEBI" id="CHEBI:30616"/>
        <dbReference type="ChEBI" id="CHEBI:83421"/>
        <dbReference type="ChEBI" id="CHEBI:456216"/>
        <dbReference type="EC" id="2.7.11.1"/>
    </reaction>
</comment>
<evidence type="ECO:0000313" key="23">
    <source>
        <dbReference type="EMBL" id="KAB1207875.1"/>
    </source>
</evidence>
<dbReference type="GO" id="GO:0016020">
    <property type="term" value="C:membrane"/>
    <property type="evidence" value="ECO:0007669"/>
    <property type="project" value="UniProtKB-SubCell"/>
</dbReference>
<dbReference type="InterPro" id="IPR011009">
    <property type="entry name" value="Kinase-like_dom_sf"/>
</dbReference>
<feature type="transmembrane region" description="Helical" evidence="20">
    <location>
        <begin position="275"/>
        <end position="299"/>
    </location>
</feature>
<evidence type="ECO:0000256" key="13">
    <source>
        <dbReference type="ARBA" id="ARBA00022989"/>
    </source>
</evidence>
<keyword evidence="4" id="KW-0723">Serine/threonine-protein kinase</keyword>
<evidence type="ECO:0000256" key="7">
    <source>
        <dbReference type="ARBA" id="ARBA00022692"/>
    </source>
</evidence>
<keyword evidence="10 19" id="KW-0547">Nucleotide-binding</keyword>
<keyword evidence="12 19" id="KW-0067">ATP-binding</keyword>
<keyword evidence="8 21" id="KW-0732">Signal</keyword>
<dbReference type="Gene3D" id="3.30.200.20">
    <property type="entry name" value="Phosphorylase Kinase, domain 1"/>
    <property type="match status" value="1"/>
</dbReference>
<dbReference type="PROSITE" id="PS00107">
    <property type="entry name" value="PROTEIN_KINASE_ATP"/>
    <property type="match status" value="1"/>
</dbReference>